<dbReference type="VEuPathDB" id="FungiDB:G647_06658"/>
<dbReference type="InterPro" id="IPR033658">
    <property type="entry name" value="GRX_PICOT-like"/>
</dbReference>
<evidence type="ECO:0000313" key="9">
    <source>
        <dbReference type="Proteomes" id="UP000094526"/>
    </source>
</evidence>
<dbReference type="GO" id="GO:0006879">
    <property type="term" value="P:intracellular iron ion homeostasis"/>
    <property type="evidence" value="ECO:0007669"/>
    <property type="project" value="EnsemblFungi"/>
</dbReference>
<evidence type="ECO:0000313" key="8">
    <source>
        <dbReference type="EMBL" id="OCT51424.1"/>
    </source>
</evidence>
<dbReference type="Proteomes" id="UP000094526">
    <property type="component" value="Unassembled WGS sequence"/>
</dbReference>
<evidence type="ECO:0000256" key="4">
    <source>
        <dbReference type="ARBA" id="ARBA00023014"/>
    </source>
</evidence>
<dbReference type="FunFam" id="3.40.30.10:FF:000092">
    <property type="entry name" value="Monothiol glutaredoxin"/>
    <property type="match status" value="1"/>
</dbReference>
<gene>
    <name evidence="8" type="primary">GRX3</name>
    <name evidence="8" type="ORF">CLCR_08707</name>
</gene>
<dbReference type="Pfam" id="PF00085">
    <property type="entry name" value="Thioredoxin"/>
    <property type="match status" value="1"/>
</dbReference>
<dbReference type="InterPro" id="IPR036249">
    <property type="entry name" value="Thioredoxin-like_sf"/>
</dbReference>
<evidence type="ECO:0000259" key="7">
    <source>
        <dbReference type="PROSITE" id="PS51352"/>
    </source>
</evidence>
<evidence type="ECO:0000256" key="5">
    <source>
        <dbReference type="ARBA" id="ARBA00055846"/>
    </source>
</evidence>
<dbReference type="InterPro" id="IPR002109">
    <property type="entry name" value="Glutaredoxin"/>
</dbReference>
<feature type="region of interest" description="Disordered" evidence="6">
    <location>
        <begin position="135"/>
        <end position="183"/>
    </location>
</feature>
<dbReference type="PROSITE" id="PS51352">
    <property type="entry name" value="THIOREDOXIN_2"/>
    <property type="match status" value="1"/>
</dbReference>
<evidence type="ECO:0000256" key="1">
    <source>
        <dbReference type="ARBA" id="ARBA00009630"/>
    </source>
</evidence>
<keyword evidence="2" id="KW-0479">Metal-binding</keyword>
<keyword evidence="3" id="KW-0408">Iron</keyword>
<dbReference type="OrthoDB" id="415696at2759"/>
<sequence length="288" mass="30910">MATLSLQEITSEEQFNSFTSSSSPSTVFILYFHTPWAAPCAQMTTILSTLASTYPSSRSSDLSFLSINAEDIPEISETYDVTAVPFTVIVRAGKVLESVSGSDATKVRTAVEKYAGTGSAPAAANGTASIPPALKAEPQKQSSTSEQPNGATGTATKDLSGYAPKDSDPQTAPVYSGGTEQREELNDRLSKLVKAAPVMLFMKGTPSAPQCGFSRQLVSILRENQVKYGFFNILADDEVRQGLKAFSDWPTFPQLYTNGELVGGLDIVREELESDPEFFKPYRASATA</sequence>
<dbReference type="PROSITE" id="PS51354">
    <property type="entry name" value="GLUTAREDOXIN_2"/>
    <property type="match status" value="1"/>
</dbReference>
<evidence type="ECO:0000256" key="2">
    <source>
        <dbReference type="ARBA" id="ARBA00022723"/>
    </source>
</evidence>
<dbReference type="FunFam" id="3.40.30.10:FF:000012">
    <property type="entry name" value="Monothiol glutaredoxin"/>
    <property type="match status" value="1"/>
</dbReference>
<dbReference type="VEuPathDB" id="FungiDB:CLCR_08707"/>
<dbReference type="EMBL" id="LGRB01000009">
    <property type="protein sequence ID" value="OCT51424.1"/>
    <property type="molecule type" value="Genomic_DNA"/>
</dbReference>
<dbReference type="STRING" id="86049.A0A1C1CSE9"/>
<evidence type="ECO:0000256" key="3">
    <source>
        <dbReference type="ARBA" id="ARBA00023004"/>
    </source>
</evidence>
<comment type="function">
    <text evidence="5">Monothiol glutaredoxin involved in the biogenesis of iron-sulfur clusters. Binds one iron-sulfur cluster per dimer. The iron-sulfur cluster is bound between subunits, and is complexed by a bound glutathione and a cysteine residue from each subunit.</text>
</comment>
<dbReference type="InterPro" id="IPR004480">
    <property type="entry name" value="Monothiol_GRX-rel"/>
</dbReference>
<dbReference type="PANTHER" id="PTHR10293:SF73">
    <property type="entry name" value="GLUTAREDOXIN-3"/>
    <property type="match status" value="1"/>
</dbReference>
<evidence type="ECO:0000256" key="6">
    <source>
        <dbReference type="SAM" id="MobiDB-lite"/>
    </source>
</evidence>
<dbReference type="Pfam" id="PF00462">
    <property type="entry name" value="Glutaredoxin"/>
    <property type="match status" value="1"/>
</dbReference>
<feature type="compositionally biased region" description="Polar residues" evidence="6">
    <location>
        <begin position="139"/>
        <end position="157"/>
    </location>
</feature>
<dbReference type="InterPro" id="IPR013766">
    <property type="entry name" value="Thioredoxin_domain"/>
</dbReference>
<feature type="domain" description="Thioredoxin" evidence="7">
    <location>
        <begin position="1"/>
        <end position="116"/>
    </location>
</feature>
<name>A0A1C1CSE9_9EURO</name>
<comment type="similarity">
    <text evidence="1">Belongs to the glutaredoxin family. Monothiol subfamily.</text>
</comment>
<keyword evidence="4" id="KW-0411">Iron-sulfur</keyword>
<dbReference type="Gene3D" id="3.40.30.10">
    <property type="entry name" value="Glutaredoxin"/>
    <property type="match status" value="2"/>
</dbReference>
<reference evidence="9" key="1">
    <citation type="submission" date="2015-07" db="EMBL/GenBank/DDBJ databases">
        <authorList>
            <person name="Teixeira M.M."/>
            <person name="Souza R.C."/>
            <person name="Almeida L.G."/>
            <person name="Vicente V.A."/>
            <person name="de Hoog S."/>
            <person name="Bocca A.L."/>
            <person name="de Almeida S.R."/>
            <person name="Vasconcelos A.T."/>
            <person name="Felipe M.S."/>
        </authorList>
    </citation>
    <scope>NUCLEOTIDE SEQUENCE [LARGE SCALE GENOMIC DNA]</scope>
    <source>
        <strain evidence="9">KSF</strain>
    </source>
</reference>
<dbReference type="GO" id="GO:0015038">
    <property type="term" value="F:glutathione disulfide oxidoreductase activity"/>
    <property type="evidence" value="ECO:0007669"/>
    <property type="project" value="EnsemblFungi"/>
</dbReference>
<comment type="caution">
    <text evidence="8">The sequence shown here is derived from an EMBL/GenBank/DDBJ whole genome shotgun (WGS) entry which is preliminary data.</text>
</comment>
<accession>A0A1C1CSE9</accession>
<dbReference type="SUPFAM" id="SSF52833">
    <property type="entry name" value="Thioredoxin-like"/>
    <property type="match status" value="2"/>
</dbReference>
<dbReference type="PANTHER" id="PTHR10293">
    <property type="entry name" value="GLUTAREDOXIN FAMILY MEMBER"/>
    <property type="match status" value="1"/>
</dbReference>
<dbReference type="CDD" id="cd03028">
    <property type="entry name" value="GRX_PICOT_like"/>
    <property type="match status" value="1"/>
</dbReference>
<dbReference type="AlphaFoldDB" id="A0A1C1CSE9"/>
<dbReference type="eggNOG" id="KOG0911">
    <property type="taxonomic scope" value="Eukaryota"/>
</dbReference>
<organism evidence="8 9">
    <name type="scientific">Cladophialophora carrionii</name>
    <dbReference type="NCBI Taxonomy" id="86049"/>
    <lineage>
        <taxon>Eukaryota</taxon>
        <taxon>Fungi</taxon>
        <taxon>Dikarya</taxon>
        <taxon>Ascomycota</taxon>
        <taxon>Pezizomycotina</taxon>
        <taxon>Eurotiomycetes</taxon>
        <taxon>Chaetothyriomycetidae</taxon>
        <taxon>Chaetothyriales</taxon>
        <taxon>Herpotrichiellaceae</taxon>
        <taxon>Cladophialophora</taxon>
    </lineage>
</organism>
<dbReference type="GO" id="GO:0005829">
    <property type="term" value="C:cytosol"/>
    <property type="evidence" value="ECO:0007669"/>
    <property type="project" value="EnsemblFungi"/>
</dbReference>
<dbReference type="GO" id="GO:0046872">
    <property type="term" value="F:metal ion binding"/>
    <property type="evidence" value="ECO:0007669"/>
    <property type="project" value="UniProtKB-KW"/>
</dbReference>
<keyword evidence="9" id="KW-1185">Reference proteome</keyword>
<dbReference type="GO" id="GO:0005634">
    <property type="term" value="C:nucleus"/>
    <property type="evidence" value="ECO:0007669"/>
    <property type="project" value="EnsemblFungi"/>
</dbReference>
<protein>
    <submittedName>
        <fullName evidence="8">Monothiol glutaredoxin-3</fullName>
    </submittedName>
</protein>
<dbReference type="GO" id="GO:0051537">
    <property type="term" value="F:2 iron, 2 sulfur cluster binding"/>
    <property type="evidence" value="ECO:0007669"/>
    <property type="project" value="EnsemblFungi"/>
</dbReference>
<proteinExistence type="inferred from homology"/>